<dbReference type="EMBL" id="CM009306">
    <property type="protein sequence ID" value="KAI9379730.1"/>
    <property type="molecule type" value="Genomic_DNA"/>
</dbReference>
<evidence type="ECO:0000313" key="1">
    <source>
        <dbReference type="EMBL" id="KAI9379730.1"/>
    </source>
</evidence>
<sequence length="1195" mass="135172">MVSTTSSSSPPRRVSARPPSRSLLPLRFKAKLLPGRGNPSKSRNWSRPSPSRLGPSSLSSQESPLPLVSPLSRSSPYLTRDYLRSKAIQVLESPDALPLTYFLNELNFPENSIDLMNARKLLNYLKKNYLTSFCLCLVSYLKFCATEFVNCKEYAFDVLCQILTENEHGLWQETSFMNKELKSALLDCLNTESSIKILHKILDFVVTIATKEVRLGNEWPELLEFVYKSIGSDSDSEEKLKCAISMLYKLIPQCAVEDLVISIDSFYDSLVDIFDSKEMSLEVQVQAALASNRFLCYWTNRSDHDIYSTVLLVEIVLIISTLIEHRSDKDIQAVVNELTVLAKEKPWSLSSQFDYLVLSVLRIVDGVELQDRTKIIALEFVVALSEKRVEGRRMLRRTQYIIPKLLEKILFLLANLEDDPESGTAETDIQNLPVVRCLARIAAALGGEVLVNNFPKLFAIHFGAEDWQSRHAAVLFLGIVAEKCSKPKELKHGWNQMAGRIIRSVKEDIHPHVRWAALYTIKQLSKHLKPEFQDKYHEKVMPALTKAMDDFNNPRVQMQAYLALFDFTWNCSSSTLKPHLKEIVNKLLKQLQTLLFIMQKVNHMVQGETLKVLSAVAHSSQDHFAEYYSSVMPYLKVIMMTANEELDHKHLADSVECITMVWLAVGKDKIRSDIEMVVQLLLSLQGSKLEENDPMRSQLLQAWARLGKCLGHEFKPYMSVAIPRLLKSAKIGSYVIIPENPDDVDESDGSIRALIVGDRKIWIKTKVLEEKLTACKGLYLLADELKQGLSVWIEKVARTLVPRLKFAHSEEIRRVAASAMPVLLKSSKVATQEGYLEWSADESPFKKLYSYVVPALVKALSMESLLEITAVILDSLDECMKMSEHVLDEDQTDLFLKAIMNVLQKISSLSRSKVGAIEGINQTLPDEENGEEQKVYDKAAACLTTFIITHKNSFSPFIGKLAPCIELMWVKDRIVEERRIALHVFCDVAKQFQEEAFRRCKISLLFLFKACKDENPEVQEVAAQAIGTAAEFGGSVFKSFLKGAVSALNAVMGHPNALQMEYVMAHDTAVSALGKILQFHREKLKAEKVLRIWLGHLPLKNNLEEAKVVHRQLCSLVEVSDGELLGTQKAYLSEIVAVYAEILWAGKKLATEETVNQMIKQLKLHSRRSPPSTWRSIMLSLEPHLQKKLESILLS</sequence>
<reference evidence="1 2" key="1">
    <citation type="journal article" date="2006" name="Science">
        <title>The genome of black cottonwood, Populus trichocarpa (Torr. &amp; Gray).</title>
        <authorList>
            <person name="Tuskan G.A."/>
            <person name="Difazio S."/>
            <person name="Jansson S."/>
            <person name="Bohlmann J."/>
            <person name="Grigoriev I."/>
            <person name="Hellsten U."/>
            <person name="Putnam N."/>
            <person name="Ralph S."/>
            <person name="Rombauts S."/>
            <person name="Salamov A."/>
            <person name="Schein J."/>
            <person name="Sterck L."/>
            <person name="Aerts A."/>
            <person name="Bhalerao R.R."/>
            <person name="Bhalerao R.P."/>
            <person name="Blaudez D."/>
            <person name="Boerjan W."/>
            <person name="Brun A."/>
            <person name="Brunner A."/>
            <person name="Busov V."/>
            <person name="Campbell M."/>
            <person name="Carlson J."/>
            <person name="Chalot M."/>
            <person name="Chapman J."/>
            <person name="Chen G.L."/>
            <person name="Cooper D."/>
            <person name="Coutinho P.M."/>
            <person name="Couturier J."/>
            <person name="Covert S."/>
            <person name="Cronk Q."/>
            <person name="Cunningham R."/>
            <person name="Davis J."/>
            <person name="Degroeve S."/>
            <person name="Dejardin A."/>
            <person name="Depamphilis C."/>
            <person name="Detter J."/>
            <person name="Dirks B."/>
            <person name="Dubchak I."/>
            <person name="Duplessis S."/>
            <person name="Ehlting J."/>
            <person name="Ellis B."/>
            <person name="Gendler K."/>
            <person name="Goodstein D."/>
            <person name="Gribskov M."/>
            <person name="Grimwood J."/>
            <person name="Groover A."/>
            <person name="Gunter L."/>
            <person name="Hamberger B."/>
            <person name="Heinze B."/>
            <person name="Helariutta Y."/>
            <person name="Henrissat B."/>
            <person name="Holligan D."/>
            <person name="Holt R."/>
            <person name="Huang W."/>
            <person name="Islam-Faridi N."/>
            <person name="Jones S."/>
            <person name="Jones-Rhoades M."/>
            <person name="Jorgensen R."/>
            <person name="Joshi C."/>
            <person name="Kangasjarvi J."/>
            <person name="Karlsson J."/>
            <person name="Kelleher C."/>
            <person name="Kirkpatrick R."/>
            <person name="Kirst M."/>
            <person name="Kohler A."/>
            <person name="Kalluri U."/>
            <person name="Larimer F."/>
            <person name="Leebens-Mack J."/>
            <person name="Leple J.C."/>
            <person name="Locascio P."/>
            <person name="Lou Y."/>
            <person name="Lucas S."/>
            <person name="Martin F."/>
            <person name="Montanini B."/>
            <person name="Napoli C."/>
            <person name="Nelson D.R."/>
            <person name="Nelson C."/>
            <person name="Nieminen K."/>
            <person name="Nilsson O."/>
            <person name="Pereda V."/>
            <person name="Peter G."/>
            <person name="Philippe R."/>
            <person name="Pilate G."/>
            <person name="Poliakov A."/>
            <person name="Razumovskaya J."/>
            <person name="Richardson P."/>
            <person name="Rinaldi C."/>
            <person name="Ritland K."/>
            <person name="Rouze P."/>
            <person name="Ryaboy D."/>
            <person name="Schmutz J."/>
            <person name="Schrader J."/>
            <person name="Segerman B."/>
            <person name="Shin H."/>
            <person name="Siddiqui A."/>
            <person name="Sterky F."/>
            <person name="Terry A."/>
            <person name="Tsai C.J."/>
            <person name="Uberbacher E."/>
            <person name="Unneberg P."/>
            <person name="Vahala J."/>
            <person name="Wall K."/>
            <person name="Wessler S."/>
            <person name="Yang G."/>
            <person name="Yin T."/>
            <person name="Douglas C."/>
            <person name="Marra M."/>
            <person name="Sandberg G."/>
            <person name="Van de Peer Y."/>
            <person name="Rokhsar D."/>
        </authorList>
    </citation>
    <scope>NUCLEOTIDE SEQUENCE [LARGE SCALE GENOMIC DNA]</scope>
    <source>
        <strain evidence="2">cv. Nisqually</strain>
    </source>
</reference>
<evidence type="ECO:0000313" key="2">
    <source>
        <dbReference type="Proteomes" id="UP000006729"/>
    </source>
</evidence>
<accession>A0ACC0RR06</accession>
<gene>
    <name evidence="1" type="ORF">POPTR_017G137400v4</name>
</gene>
<dbReference type="Proteomes" id="UP000006729">
    <property type="component" value="Chromosome 17"/>
</dbReference>
<organism evidence="1 2">
    <name type="scientific">Populus trichocarpa</name>
    <name type="common">Western balsam poplar</name>
    <name type="synonym">Populus balsamifera subsp. trichocarpa</name>
    <dbReference type="NCBI Taxonomy" id="3694"/>
    <lineage>
        <taxon>Eukaryota</taxon>
        <taxon>Viridiplantae</taxon>
        <taxon>Streptophyta</taxon>
        <taxon>Embryophyta</taxon>
        <taxon>Tracheophyta</taxon>
        <taxon>Spermatophyta</taxon>
        <taxon>Magnoliopsida</taxon>
        <taxon>eudicotyledons</taxon>
        <taxon>Gunneridae</taxon>
        <taxon>Pentapetalae</taxon>
        <taxon>rosids</taxon>
        <taxon>fabids</taxon>
        <taxon>Malpighiales</taxon>
        <taxon>Salicaceae</taxon>
        <taxon>Saliceae</taxon>
        <taxon>Populus</taxon>
    </lineage>
</organism>
<comment type="caution">
    <text evidence="1">The sequence shown here is derived from an EMBL/GenBank/DDBJ whole genome shotgun (WGS) entry which is preliminary data.</text>
</comment>
<protein>
    <submittedName>
        <fullName evidence="1">Uncharacterized protein</fullName>
    </submittedName>
</protein>
<proteinExistence type="predicted"/>
<keyword evidence="2" id="KW-1185">Reference proteome</keyword>
<name>A0ACC0RR06_POPTR</name>